<sequence length="169" mass="19633">MAQMKELAVSERRGCTLIGIPRSSYRYRPIERVDDGLGTKLHEIAKEDPTAGYRTAWAHLRREGRVINHKRVQRVWREQGLTQPRKRKRKRYLGGAVPIEATHRNHVWTYDFVHDRTENGHPLRILTVEDEYTREGLAATVGRNLPSSRVKEVIESLILDHGVPIVREK</sequence>
<proteinExistence type="predicted"/>
<dbReference type="SUPFAM" id="SSF53098">
    <property type="entry name" value="Ribonuclease H-like"/>
    <property type="match status" value="1"/>
</dbReference>
<dbReference type="Pfam" id="PF13276">
    <property type="entry name" value="HTH_21"/>
    <property type="match status" value="1"/>
</dbReference>
<evidence type="ECO:0000259" key="1">
    <source>
        <dbReference type="Pfam" id="PF13276"/>
    </source>
</evidence>
<dbReference type="InterPro" id="IPR012337">
    <property type="entry name" value="RNaseH-like_sf"/>
</dbReference>
<feature type="domain" description="HTH-like" evidence="1">
    <location>
        <begin position="40"/>
        <end position="89"/>
    </location>
</feature>
<dbReference type="PANTHER" id="PTHR47515:SF1">
    <property type="entry name" value="BLR2054 PROTEIN"/>
    <property type="match status" value="1"/>
</dbReference>
<dbReference type="InterPro" id="IPR025948">
    <property type="entry name" value="HTH-like_dom"/>
</dbReference>
<dbReference type="EMBL" id="BARS01018293">
    <property type="protein sequence ID" value="GAF92851.1"/>
    <property type="molecule type" value="Genomic_DNA"/>
</dbReference>
<accession>X0U0D7</accession>
<dbReference type="PANTHER" id="PTHR47515">
    <property type="entry name" value="LOW CALCIUM RESPONSE LOCUS PROTEIN T"/>
    <property type="match status" value="1"/>
</dbReference>
<evidence type="ECO:0000313" key="2">
    <source>
        <dbReference type="EMBL" id="GAF92851.1"/>
    </source>
</evidence>
<reference evidence="2" key="1">
    <citation type="journal article" date="2014" name="Front. Microbiol.">
        <title>High frequency of phylogenetically diverse reductive dehalogenase-homologous genes in deep subseafloor sedimentary metagenomes.</title>
        <authorList>
            <person name="Kawai M."/>
            <person name="Futagami T."/>
            <person name="Toyoda A."/>
            <person name="Takaki Y."/>
            <person name="Nishi S."/>
            <person name="Hori S."/>
            <person name="Arai W."/>
            <person name="Tsubouchi T."/>
            <person name="Morono Y."/>
            <person name="Uchiyama I."/>
            <person name="Ito T."/>
            <person name="Fujiyama A."/>
            <person name="Inagaki F."/>
            <person name="Takami H."/>
        </authorList>
    </citation>
    <scope>NUCLEOTIDE SEQUENCE</scope>
    <source>
        <strain evidence="2">Expedition CK06-06</strain>
    </source>
</reference>
<organism evidence="2">
    <name type="scientific">marine sediment metagenome</name>
    <dbReference type="NCBI Taxonomy" id="412755"/>
    <lineage>
        <taxon>unclassified sequences</taxon>
        <taxon>metagenomes</taxon>
        <taxon>ecological metagenomes</taxon>
    </lineage>
</organism>
<dbReference type="AlphaFoldDB" id="X0U0D7"/>
<name>X0U0D7_9ZZZZ</name>
<comment type="caution">
    <text evidence="2">The sequence shown here is derived from an EMBL/GenBank/DDBJ whole genome shotgun (WGS) entry which is preliminary data.</text>
</comment>
<gene>
    <name evidence="2" type="ORF">S01H1_29783</name>
</gene>
<protein>
    <recommendedName>
        <fullName evidence="1">HTH-like domain-containing protein</fullName>
    </recommendedName>
</protein>